<dbReference type="RefSeq" id="WP_013489597.1">
    <property type="nucleotide sequence ID" value="NC_014829.1"/>
</dbReference>
<keyword evidence="3" id="KW-1185">Reference proteome</keyword>
<evidence type="ECO:0000313" key="2">
    <source>
        <dbReference type="EMBL" id="ADU31266.1"/>
    </source>
</evidence>
<organism evidence="2 3">
    <name type="scientific">Evansella cellulosilytica (strain ATCC 21833 / DSM 2522 / FERM P-1141 / JCM 9156 / N-4)</name>
    <name type="common">Bacillus cellulosilyticus</name>
    <dbReference type="NCBI Taxonomy" id="649639"/>
    <lineage>
        <taxon>Bacteria</taxon>
        <taxon>Bacillati</taxon>
        <taxon>Bacillota</taxon>
        <taxon>Bacilli</taxon>
        <taxon>Bacillales</taxon>
        <taxon>Bacillaceae</taxon>
        <taxon>Evansella</taxon>
    </lineage>
</organism>
<evidence type="ECO:0008006" key="4">
    <source>
        <dbReference type="Google" id="ProtNLM"/>
    </source>
</evidence>
<dbReference type="STRING" id="649639.Bcell_3016"/>
<sequence>MVNRPTNQPFGNLFNFPFFDAPQRQQFNLNLHVQDTPKELIIQGTLEGFNKENVQLELVRNGVLVSAQQPVTEQTVTDQETENEDEAATTESTTEDTTLVRQRAEQFVPVYFPFTEEDVTAVFSDENVLKIVIAKNDANRKFITID</sequence>
<dbReference type="Gene3D" id="2.60.40.790">
    <property type="match status" value="1"/>
</dbReference>
<dbReference type="InterPro" id="IPR008978">
    <property type="entry name" value="HSP20-like_chaperone"/>
</dbReference>
<dbReference type="HOGENOM" id="CLU_1773641_0_0_9"/>
<dbReference type="OrthoDB" id="1806521at2"/>
<name>E6TYT1_EVAC2</name>
<gene>
    <name evidence="2" type="ordered locus">Bcell_3016</name>
</gene>
<evidence type="ECO:0000256" key="1">
    <source>
        <dbReference type="SAM" id="MobiDB-lite"/>
    </source>
</evidence>
<feature type="compositionally biased region" description="Acidic residues" evidence="1">
    <location>
        <begin position="79"/>
        <end position="88"/>
    </location>
</feature>
<dbReference type="AlphaFoldDB" id="E6TYT1"/>
<dbReference type="EMBL" id="CP002394">
    <property type="protein sequence ID" value="ADU31266.1"/>
    <property type="molecule type" value="Genomic_DNA"/>
</dbReference>
<dbReference type="SUPFAM" id="SSF49764">
    <property type="entry name" value="HSP20-like chaperones"/>
    <property type="match status" value="1"/>
</dbReference>
<feature type="region of interest" description="Disordered" evidence="1">
    <location>
        <begin position="69"/>
        <end position="97"/>
    </location>
</feature>
<dbReference type="KEGG" id="bco:Bcell_3016"/>
<reference evidence="2" key="1">
    <citation type="submission" date="2010-12" db="EMBL/GenBank/DDBJ databases">
        <title>Complete sequence of Bacillus cellulosilyticus DSM 2522.</title>
        <authorList>
            <consortium name="US DOE Joint Genome Institute"/>
            <person name="Lucas S."/>
            <person name="Copeland A."/>
            <person name="Lapidus A."/>
            <person name="Cheng J.-F."/>
            <person name="Bruce D."/>
            <person name="Goodwin L."/>
            <person name="Pitluck S."/>
            <person name="Chertkov O."/>
            <person name="Detter J.C."/>
            <person name="Han C."/>
            <person name="Tapia R."/>
            <person name="Land M."/>
            <person name="Hauser L."/>
            <person name="Jeffries C."/>
            <person name="Kyrpides N."/>
            <person name="Ivanova N."/>
            <person name="Mikhailova N."/>
            <person name="Brumm P."/>
            <person name="Mead D."/>
            <person name="Woyke T."/>
        </authorList>
    </citation>
    <scope>NUCLEOTIDE SEQUENCE [LARGE SCALE GENOMIC DNA]</scope>
    <source>
        <strain evidence="2">DSM 2522</strain>
    </source>
</reference>
<protein>
    <recommendedName>
        <fullName evidence="4">SHSP domain-containing protein</fullName>
    </recommendedName>
</protein>
<accession>E6TYT1</accession>
<dbReference type="Proteomes" id="UP000001401">
    <property type="component" value="Chromosome"/>
</dbReference>
<proteinExistence type="predicted"/>
<feature type="compositionally biased region" description="Low complexity" evidence="1">
    <location>
        <begin position="69"/>
        <end position="78"/>
    </location>
</feature>
<evidence type="ECO:0000313" key="3">
    <source>
        <dbReference type="Proteomes" id="UP000001401"/>
    </source>
</evidence>